<evidence type="ECO:0000313" key="2">
    <source>
        <dbReference type="Proteomes" id="UP000805193"/>
    </source>
</evidence>
<evidence type="ECO:0000313" key="1">
    <source>
        <dbReference type="EMBL" id="KAG0415286.1"/>
    </source>
</evidence>
<name>A0AC60P7B5_IXOPE</name>
<sequence>SRDENIPFAFDADHWELKQKPDELKICSKGTVLAGFVASLFVLSALALFLATSHHTSKPLKNPPTVRQKLVTTASTIGISTTWVTPSSKSHFLTLFYRLTKKRRPVHQTLTVQTSRGVNIANKMEQGDCLDEEVVGRILLSSALLATQKEEHQAAKKHRRRRQRWLRPCLRDLHRTGRASCLLPRLHSSNMEYYRELLRMHPRIFDTFLSLVGLIIKKEETRFRIPITPDIRDPIPWIVIVAPSSPEVQSRLLDQTAVHSEERSYAEFLV</sequence>
<protein>
    <submittedName>
        <fullName evidence="1">Uncharacterized protein</fullName>
    </submittedName>
</protein>
<dbReference type="EMBL" id="JABSTQ010011090">
    <property type="protein sequence ID" value="KAG0415286.1"/>
    <property type="molecule type" value="Genomic_DNA"/>
</dbReference>
<comment type="caution">
    <text evidence="1">The sequence shown here is derived from an EMBL/GenBank/DDBJ whole genome shotgun (WGS) entry which is preliminary data.</text>
</comment>
<dbReference type="Proteomes" id="UP000805193">
    <property type="component" value="Unassembled WGS sequence"/>
</dbReference>
<feature type="non-terminal residue" evidence="1">
    <location>
        <position position="270"/>
    </location>
</feature>
<reference evidence="1 2" key="1">
    <citation type="journal article" date="2020" name="Cell">
        <title>Large-Scale Comparative Analyses of Tick Genomes Elucidate Their Genetic Diversity and Vector Capacities.</title>
        <authorList>
            <consortium name="Tick Genome and Microbiome Consortium (TIGMIC)"/>
            <person name="Jia N."/>
            <person name="Wang J."/>
            <person name="Shi W."/>
            <person name="Du L."/>
            <person name="Sun Y."/>
            <person name="Zhan W."/>
            <person name="Jiang J.F."/>
            <person name="Wang Q."/>
            <person name="Zhang B."/>
            <person name="Ji P."/>
            <person name="Bell-Sakyi L."/>
            <person name="Cui X.M."/>
            <person name="Yuan T.T."/>
            <person name="Jiang B.G."/>
            <person name="Yang W.F."/>
            <person name="Lam T.T."/>
            <person name="Chang Q.C."/>
            <person name="Ding S.J."/>
            <person name="Wang X.J."/>
            <person name="Zhu J.G."/>
            <person name="Ruan X.D."/>
            <person name="Zhao L."/>
            <person name="Wei J.T."/>
            <person name="Ye R.Z."/>
            <person name="Que T.C."/>
            <person name="Du C.H."/>
            <person name="Zhou Y.H."/>
            <person name="Cheng J.X."/>
            <person name="Dai P.F."/>
            <person name="Guo W.B."/>
            <person name="Han X.H."/>
            <person name="Huang E.J."/>
            <person name="Li L.F."/>
            <person name="Wei W."/>
            <person name="Gao Y.C."/>
            <person name="Liu J.Z."/>
            <person name="Shao H.Z."/>
            <person name="Wang X."/>
            <person name="Wang C.C."/>
            <person name="Yang T.C."/>
            <person name="Huo Q.B."/>
            <person name="Li W."/>
            <person name="Chen H.Y."/>
            <person name="Chen S.E."/>
            <person name="Zhou L.G."/>
            <person name="Ni X.B."/>
            <person name="Tian J.H."/>
            <person name="Sheng Y."/>
            <person name="Liu T."/>
            <person name="Pan Y.S."/>
            <person name="Xia L.Y."/>
            <person name="Li J."/>
            <person name="Zhao F."/>
            <person name="Cao W.C."/>
        </authorList>
    </citation>
    <scope>NUCLEOTIDE SEQUENCE [LARGE SCALE GENOMIC DNA]</scope>
    <source>
        <strain evidence="1">Iper-2018</strain>
    </source>
</reference>
<keyword evidence="2" id="KW-1185">Reference proteome</keyword>
<feature type="non-terminal residue" evidence="1">
    <location>
        <position position="1"/>
    </location>
</feature>
<proteinExistence type="predicted"/>
<organism evidence="1 2">
    <name type="scientific">Ixodes persulcatus</name>
    <name type="common">Taiga tick</name>
    <dbReference type="NCBI Taxonomy" id="34615"/>
    <lineage>
        <taxon>Eukaryota</taxon>
        <taxon>Metazoa</taxon>
        <taxon>Ecdysozoa</taxon>
        <taxon>Arthropoda</taxon>
        <taxon>Chelicerata</taxon>
        <taxon>Arachnida</taxon>
        <taxon>Acari</taxon>
        <taxon>Parasitiformes</taxon>
        <taxon>Ixodida</taxon>
        <taxon>Ixodoidea</taxon>
        <taxon>Ixodidae</taxon>
        <taxon>Ixodinae</taxon>
        <taxon>Ixodes</taxon>
    </lineage>
</organism>
<gene>
    <name evidence="1" type="ORF">HPB47_007562</name>
</gene>
<accession>A0AC60P7B5</accession>